<evidence type="ECO:0000256" key="1">
    <source>
        <dbReference type="SAM" id="Coils"/>
    </source>
</evidence>
<feature type="region of interest" description="Disordered" evidence="2">
    <location>
        <begin position="78"/>
        <end position="152"/>
    </location>
</feature>
<evidence type="ECO:0000259" key="3">
    <source>
        <dbReference type="Pfam" id="PF15249"/>
    </source>
</evidence>
<comment type="caution">
    <text evidence="4">The sequence shown here is derived from an EMBL/GenBank/DDBJ whole genome shotgun (WGS) entry which is preliminary data.</text>
</comment>
<name>A0A9P6SUL7_9FUNG</name>
<organism evidence="4 5">
    <name type="scientific">Modicella reniformis</name>
    <dbReference type="NCBI Taxonomy" id="1440133"/>
    <lineage>
        <taxon>Eukaryota</taxon>
        <taxon>Fungi</taxon>
        <taxon>Fungi incertae sedis</taxon>
        <taxon>Mucoromycota</taxon>
        <taxon>Mortierellomycotina</taxon>
        <taxon>Mortierellomycetes</taxon>
        <taxon>Mortierellales</taxon>
        <taxon>Mortierellaceae</taxon>
        <taxon>Modicella</taxon>
    </lineage>
</organism>
<feature type="compositionally biased region" description="Low complexity" evidence="2">
    <location>
        <begin position="642"/>
        <end position="657"/>
    </location>
</feature>
<feature type="compositionally biased region" description="Basic residues" evidence="2">
    <location>
        <begin position="135"/>
        <end position="151"/>
    </location>
</feature>
<reference evidence="4" key="1">
    <citation type="journal article" date="2020" name="Fungal Divers.">
        <title>Resolving the Mortierellaceae phylogeny through synthesis of multi-gene phylogenetics and phylogenomics.</title>
        <authorList>
            <person name="Vandepol N."/>
            <person name="Liber J."/>
            <person name="Desiro A."/>
            <person name="Na H."/>
            <person name="Kennedy M."/>
            <person name="Barry K."/>
            <person name="Grigoriev I.V."/>
            <person name="Miller A.N."/>
            <person name="O'Donnell K."/>
            <person name="Stajich J.E."/>
            <person name="Bonito G."/>
        </authorList>
    </citation>
    <scope>NUCLEOTIDE SEQUENCE</scope>
    <source>
        <strain evidence="4">MES-2147</strain>
    </source>
</reference>
<feature type="compositionally biased region" description="Low complexity" evidence="2">
    <location>
        <begin position="166"/>
        <end position="176"/>
    </location>
</feature>
<dbReference type="Proteomes" id="UP000749646">
    <property type="component" value="Unassembled WGS sequence"/>
</dbReference>
<protein>
    <recommendedName>
        <fullName evidence="3">GLTSCR protein conserved domain-containing protein</fullName>
    </recommendedName>
</protein>
<sequence>MQMAGLTVLMIKTKDQVIYKLPDNMSVQSLSQEQREQLLTEINLLHHRQTTAQAIAATQAQTQQVQMAQAQAQAQGQGQGVRQIAPSSQNSSSNINGSAAGVSSASTSVGSGSYRSSPSAPSTPTSITGSDAHGKTTRRYNKTGKYSKKKLSQQYGLDLPTETTITTTSSSMTSTTNGHPYAKPQKPQQPLVFNNTSVQAYQQQAVTTPTTPTTPTTAATIPITVSGISSSVLQQQLQRQQATGLATLDQKRQFKLLQEIHQLQQQIEAQQTRLTTFREQEQTIRHLLTLSKATDSKTLELAHQSVVTAEKSLEALKTQLREKESVFREQFPVASQQLLLLQQQQQLIAASGSGGSTLSLNNGTLSSSSTTLPGSTTTTIAAPAIPKTVEEQLQQRIAEHHDSVRNGMAQDLLTTHKDLRRPDYRTPFSSLHDAIERLVPFHVFQYPSQDIEAQAKAFASRSEAELNARALSIHKRKYDLFNKYNHLLEKNATKPTNMNPSSALDIVALRLCLDEERAEHKRVFEQKELVQNQAKTIREELELRQVHLLQQRKTEAVLIEQQQRLILERLRQEELERQQLEHQQQHMMAQIRQIQELQHQHQQEQQDTQMTEEQEEQKRHQLELEKQMRKKQEQEEAEHRAAAAAVAVTAAIASSSTGQSLAPVITTSSSTTPAPNSSSTS</sequence>
<keyword evidence="5" id="KW-1185">Reference proteome</keyword>
<accession>A0A9P6SUL7</accession>
<feature type="region of interest" description="Disordered" evidence="2">
    <location>
        <begin position="166"/>
        <end position="189"/>
    </location>
</feature>
<gene>
    <name evidence="4" type="ORF">BGZ65_001407</name>
</gene>
<feature type="compositionally biased region" description="Basic and acidic residues" evidence="2">
    <location>
        <begin position="616"/>
        <end position="641"/>
    </location>
</feature>
<dbReference type="InterPro" id="IPR015671">
    <property type="entry name" value="GSCR1_dom"/>
</dbReference>
<dbReference type="EMBL" id="JAAAHW010000324">
    <property type="protein sequence ID" value="KAG0003728.1"/>
    <property type="molecule type" value="Genomic_DNA"/>
</dbReference>
<dbReference type="Pfam" id="PF15249">
    <property type="entry name" value="GLTSCR1"/>
    <property type="match status" value="1"/>
</dbReference>
<dbReference type="OrthoDB" id="2556847at2759"/>
<feature type="coiled-coil region" evidence="1">
    <location>
        <begin position="253"/>
        <end position="280"/>
    </location>
</feature>
<dbReference type="AlphaFoldDB" id="A0A9P6SUL7"/>
<evidence type="ECO:0000313" key="5">
    <source>
        <dbReference type="Proteomes" id="UP000749646"/>
    </source>
</evidence>
<keyword evidence="1" id="KW-0175">Coiled coil</keyword>
<evidence type="ECO:0000313" key="4">
    <source>
        <dbReference type="EMBL" id="KAG0003728.1"/>
    </source>
</evidence>
<feature type="region of interest" description="Disordered" evidence="2">
    <location>
        <begin position="595"/>
        <end position="681"/>
    </location>
</feature>
<evidence type="ECO:0000256" key="2">
    <source>
        <dbReference type="SAM" id="MobiDB-lite"/>
    </source>
</evidence>
<feature type="compositionally biased region" description="Low complexity" evidence="2">
    <location>
        <begin position="666"/>
        <end position="681"/>
    </location>
</feature>
<feature type="compositionally biased region" description="Low complexity" evidence="2">
    <location>
        <begin position="78"/>
        <end position="130"/>
    </location>
</feature>
<proteinExistence type="predicted"/>
<feature type="domain" description="GLTSCR protein conserved" evidence="3">
    <location>
        <begin position="416"/>
        <end position="521"/>
    </location>
</feature>